<dbReference type="Pfam" id="PF08545">
    <property type="entry name" value="ACP_syn_III"/>
    <property type="match status" value="1"/>
</dbReference>
<dbReference type="Pfam" id="PF08541">
    <property type="entry name" value="ACP_syn_III_C"/>
    <property type="match status" value="1"/>
</dbReference>
<keyword evidence="1" id="KW-0808">Transferase</keyword>
<keyword evidence="2" id="KW-0012">Acyltransferase</keyword>
<dbReference type="Proteomes" id="UP000609879">
    <property type="component" value="Unassembled WGS sequence"/>
</dbReference>
<dbReference type="InterPro" id="IPR016039">
    <property type="entry name" value="Thiolase-like"/>
</dbReference>
<evidence type="ECO:0000256" key="2">
    <source>
        <dbReference type="ARBA" id="ARBA00023315"/>
    </source>
</evidence>
<dbReference type="EMBL" id="BOMI01000021">
    <property type="protein sequence ID" value="GID72690.1"/>
    <property type="molecule type" value="Genomic_DNA"/>
</dbReference>
<protein>
    <submittedName>
        <fullName evidence="5">3-oxoacyl-[acyl-carrier-protein] synthase 3</fullName>
    </submittedName>
</protein>
<gene>
    <name evidence="5" type="primary">fabH_1</name>
    <name evidence="5" type="ORF">Ade02nite_13310</name>
</gene>
<evidence type="ECO:0000313" key="5">
    <source>
        <dbReference type="EMBL" id="GID72690.1"/>
    </source>
</evidence>
<reference evidence="5 6" key="1">
    <citation type="submission" date="2021-01" db="EMBL/GenBank/DDBJ databases">
        <title>Whole genome shotgun sequence of Actinoplanes deccanensis NBRC 13994.</title>
        <authorList>
            <person name="Komaki H."/>
            <person name="Tamura T."/>
        </authorList>
    </citation>
    <scope>NUCLEOTIDE SEQUENCE [LARGE SCALE GENOMIC DNA]</scope>
    <source>
        <strain evidence="5 6">NBRC 13994</strain>
    </source>
</reference>
<evidence type="ECO:0000259" key="4">
    <source>
        <dbReference type="Pfam" id="PF08545"/>
    </source>
</evidence>
<sequence>MRFDGGLGVKAVSTWIPTTTEKAADVARAGRIDQETVERLGVHELPVSGRLAPPEMAVRAARKALARAGWEPERVGMLVHAWVYHQGYDKWAAPHYIANQLGLRPEALPVGIHELCNGGTTALYMAAANLVADERLPGALVTTADRYGAPVWDRWLTHTDIGYGDGATAALLHRRDGSDDALVLLSLTHSSASLLEGLERGDAAFTRAPLAGRDNLNSGVQRRQFYDRYGKESLGEAARRNVRATLEQALDEAGLAADDPRIRYVLVPRVSPRLTELMYAGVVASDLKAELVWLGAHTGHLGAGDMPANMADLVERRMLRPGEFAVVAGAGGGFTWATAIVQAPGR</sequence>
<dbReference type="InterPro" id="IPR013747">
    <property type="entry name" value="ACP_syn_III_C"/>
</dbReference>
<name>A0ABQ3XYH3_9ACTN</name>
<dbReference type="InterPro" id="IPR013751">
    <property type="entry name" value="ACP_syn_III_N"/>
</dbReference>
<evidence type="ECO:0000259" key="3">
    <source>
        <dbReference type="Pfam" id="PF08541"/>
    </source>
</evidence>
<organism evidence="5 6">
    <name type="scientific">Paractinoplanes deccanensis</name>
    <dbReference type="NCBI Taxonomy" id="113561"/>
    <lineage>
        <taxon>Bacteria</taxon>
        <taxon>Bacillati</taxon>
        <taxon>Actinomycetota</taxon>
        <taxon>Actinomycetes</taxon>
        <taxon>Micromonosporales</taxon>
        <taxon>Micromonosporaceae</taxon>
        <taxon>Paractinoplanes</taxon>
    </lineage>
</organism>
<evidence type="ECO:0000256" key="1">
    <source>
        <dbReference type="ARBA" id="ARBA00022679"/>
    </source>
</evidence>
<dbReference type="PANTHER" id="PTHR34069">
    <property type="entry name" value="3-OXOACYL-[ACYL-CARRIER-PROTEIN] SYNTHASE 3"/>
    <property type="match status" value="1"/>
</dbReference>
<dbReference type="PANTHER" id="PTHR34069:SF2">
    <property type="entry name" value="BETA-KETOACYL-[ACYL-CARRIER-PROTEIN] SYNTHASE III"/>
    <property type="match status" value="1"/>
</dbReference>
<evidence type="ECO:0000313" key="6">
    <source>
        <dbReference type="Proteomes" id="UP000609879"/>
    </source>
</evidence>
<feature type="domain" description="Beta-ketoacyl-[acyl-carrier-protein] synthase III N-terminal" evidence="4">
    <location>
        <begin position="114"/>
        <end position="178"/>
    </location>
</feature>
<proteinExistence type="predicted"/>
<dbReference type="Gene3D" id="3.40.47.10">
    <property type="match status" value="2"/>
</dbReference>
<comment type="caution">
    <text evidence="5">The sequence shown here is derived from an EMBL/GenBank/DDBJ whole genome shotgun (WGS) entry which is preliminary data.</text>
</comment>
<dbReference type="RefSeq" id="WP_203760629.1">
    <property type="nucleotide sequence ID" value="NZ_BAAABO010000006.1"/>
</dbReference>
<keyword evidence="6" id="KW-1185">Reference proteome</keyword>
<dbReference type="SUPFAM" id="SSF53901">
    <property type="entry name" value="Thiolase-like"/>
    <property type="match status" value="1"/>
</dbReference>
<accession>A0ABQ3XYH3</accession>
<feature type="domain" description="Beta-ketoacyl-[acyl-carrier-protein] synthase III C-terminal" evidence="3">
    <location>
        <begin position="252"/>
        <end position="342"/>
    </location>
</feature>